<evidence type="ECO:0000256" key="3">
    <source>
        <dbReference type="PROSITE-ProRule" id="PRU00042"/>
    </source>
</evidence>
<dbReference type="InterPro" id="IPR023780">
    <property type="entry name" value="Chromo_domain"/>
</dbReference>
<dbReference type="SMART" id="SM00355">
    <property type="entry name" value="ZnF_C2H2"/>
    <property type="match status" value="4"/>
</dbReference>
<dbReference type="InterPro" id="IPR000953">
    <property type="entry name" value="Chromo/chromo_shadow_dom"/>
</dbReference>
<gene>
    <name evidence="7" type="ORF">OKIOD_LOCUS15963</name>
</gene>
<accession>A0ABN7T5D8</accession>
<evidence type="ECO:0000259" key="5">
    <source>
        <dbReference type="PROSITE" id="PS50013"/>
    </source>
</evidence>
<dbReference type="Gene3D" id="2.40.50.40">
    <property type="match status" value="1"/>
</dbReference>
<feature type="compositionally biased region" description="Basic and acidic residues" evidence="4">
    <location>
        <begin position="616"/>
        <end position="632"/>
    </location>
</feature>
<evidence type="ECO:0000256" key="2">
    <source>
        <dbReference type="ARBA" id="ARBA00023242"/>
    </source>
</evidence>
<feature type="compositionally biased region" description="Basic residues" evidence="4">
    <location>
        <begin position="246"/>
        <end position="255"/>
    </location>
</feature>
<protein>
    <submittedName>
        <fullName evidence="7">Oidioi.mRNA.OKI2018_I69.chr2.g7198.t1.cds</fullName>
    </submittedName>
</protein>
<keyword evidence="3" id="KW-0862">Zinc</keyword>
<evidence type="ECO:0000256" key="4">
    <source>
        <dbReference type="SAM" id="MobiDB-lite"/>
    </source>
</evidence>
<keyword evidence="3" id="KW-0863">Zinc-finger</keyword>
<dbReference type="Pfam" id="PF00385">
    <property type="entry name" value="Chromo"/>
    <property type="match status" value="1"/>
</dbReference>
<dbReference type="PROSITE" id="PS00028">
    <property type="entry name" value="ZINC_FINGER_C2H2_1"/>
    <property type="match status" value="2"/>
</dbReference>
<feature type="region of interest" description="Disordered" evidence="4">
    <location>
        <begin position="572"/>
        <end position="647"/>
    </location>
</feature>
<keyword evidence="3" id="KW-0479">Metal-binding</keyword>
<evidence type="ECO:0000256" key="1">
    <source>
        <dbReference type="ARBA" id="ARBA00004123"/>
    </source>
</evidence>
<dbReference type="InterPro" id="IPR016197">
    <property type="entry name" value="Chromo-like_dom_sf"/>
</dbReference>
<dbReference type="SUPFAM" id="SSF54160">
    <property type="entry name" value="Chromo domain-like"/>
    <property type="match status" value="1"/>
</dbReference>
<dbReference type="PROSITE" id="PS50157">
    <property type="entry name" value="ZINC_FINGER_C2H2_2"/>
    <property type="match status" value="1"/>
</dbReference>
<comment type="subcellular location">
    <subcellularLocation>
        <location evidence="1">Nucleus</location>
    </subcellularLocation>
</comment>
<feature type="domain" description="Chromo" evidence="5">
    <location>
        <begin position="122"/>
        <end position="182"/>
    </location>
</feature>
<dbReference type="PROSITE" id="PS50013">
    <property type="entry name" value="CHROMO_2"/>
    <property type="match status" value="1"/>
</dbReference>
<dbReference type="InterPro" id="IPR013087">
    <property type="entry name" value="Znf_C2H2_type"/>
</dbReference>
<feature type="region of interest" description="Disordered" evidence="4">
    <location>
        <begin position="72"/>
        <end position="125"/>
    </location>
</feature>
<organism evidence="7 8">
    <name type="scientific">Oikopleura dioica</name>
    <name type="common">Tunicate</name>
    <dbReference type="NCBI Taxonomy" id="34765"/>
    <lineage>
        <taxon>Eukaryota</taxon>
        <taxon>Metazoa</taxon>
        <taxon>Chordata</taxon>
        <taxon>Tunicata</taxon>
        <taxon>Appendicularia</taxon>
        <taxon>Copelata</taxon>
        <taxon>Oikopleuridae</taxon>
        <taxon>Oikopleura</taxon>
    </lineage>
</organism>
<dbReference type="InterPro" id="IPR051219">
    <property type="entry name" value="Heterochromatin_chromo-domain"/>
</dbReference>
<feature type="compositionally biased region" description="Basic and acidic residues" evidence="4">
    <location>
        <begin position="535"/>
        <end position="554"/>
    </location>
</feature>
<name>A0ABN7T5D8_OIKDI</name>
<proteinExistence type="predicted"/>
<sequence length="937" mass="106116">MAKITGRRVVNEQLEYKVAGEGKNSGWQPLWRILPKYVLEFERSQVSEEFPPIKSPTIKDVLAYKRKLKEENVEKRPASVDKVTYAQNTSGDETPYVEAEIEEDPAEENENSSDSEGTDEEWEIETILDMRKDEDGVLEYLVHWRDYPEDEATWEPKENLAGAAQEIENFHRKNPRRRPKMVKKTDKERDLAAILVDDKENSDPEDLERDPNPDFLDDFPDEHFPVNDSDSSDEDFEPGVSEPMKKKQKKEHKPHSSPLKLPIPALPHHQTLPNIDRYKQFRPKIMTKPTNTRPLGSQFYVIPSATLGMAISVINRSKRILSIPPAARRNFFIANSSWKIFNPTPTKLIDKMILKITENLFIPFSSILNPEHALAYLIQKTNKDNRNKLFNSSTIEVIISNPTPPPPPAAPIDLTDDEEVDAAKSPPMVTPIRARNVSGQTITGLQLKSLHNPETNKNNVVYVKPDGTKLTPEELDSKVYSRLTVLPSIESPCPRMELFPLPISKKRKKSSPVGTSARMVIEDVEKSPIPLPIDLSKKTKEELEKSPERQDPPKTIENFGEIVKETAEVEATSITENSELESSTELEEPQKSPLDLSSKDEDSKSEDVAPCPPKSSKPEKPSADDAMRKSEDDSSSEVSSPPRKRPLTEAELFDYDTSELPQSHVSSLPIPAKIEESTNIAATPAAHPLSSPEKSSLMPTRCARKRTLYSSPEKPHGLPVAAIKPTQKVNIATPRHQLIDTYRDEISMEDIIANGLHCHYKHCIFRFPVDQPEVATAHYEEDHGYASEFAPDATKCQSCKIRFNTVKELSKHNHHFHNPDTRYSYGDGGFCKALFKCQLCTMDFKDFGEKRKHEDYHSEEIKCEHCPYISRATVEMDVHILQHYGVTEQSCHICNHRAKSKRDLNEHFKMHFNGTVPDAETLAAHLSENSGTSMCLL</sequence>
<feature type="region of interest" description="Disordered" evidence="4">
    <location>
        <begin position="151"/>
        <end position="266"/>
    </location>
</feature>
<reference evidence="7 8" key="1">
    <citation type="submission" date="2021-04" db="EMBL/GenBank/DDBJ databases">
        <authorList>
            <person name="Bliznina A."/>
        </authorList>
    </citation>
    <scope>NUCLEOTIDE SEQUENCE [LARGE SCALE GENOMIC DNA]</scope>
</reference>
<dbReference type="CDD" id="cd00024">
    <property type="entry name" value="CD_CSD"/>
    <property type="match status" value="1"/>
</dbReference>
<evidence type="ECO:0000259" key="6">
    <source>
        <dbReference type="PROSITE" id="PS50157"/>
    </source>
</evidence>
<evidence type="ECO:0000313" key="7">
    <source>
        <dbReference type="EMBL" id="CAG5113048.1"/>
    </source>
</evidence>
<dbReference type="Proteomes" id="UP001158576">
    <property type="component" value="Chromosome 2"/>
</dbReference>
<dbReference type="Gene3D" id="3.30.160.60">
    <property type="entry name" value="Classic Zinc Finger"/>
    <property type="match status" value="1"/>
</dbReference>
<feature type="domain" description="C2H2-type" evidence="6">
    <location>
        <begin position="835"/>
        <end position="862"/>
    </location>
</feature>
<feature type="region of interest" description="Disordered" evidence="4">
    <location>
        <begin position="531"/>
        <end position="557"/>
    </location>
</feature>
<feature type="compositionally biased region" description="Acidic residues" evidence="4">
    <location>
        <begin position="578"/>
        <end position="587"/>
    </location>
</feature>
<dbReference type="SMART" id="SM00298">
    <property type="entry name" value="CHROMO"/>
    <property type="match status" value="1"/>
</dbReference>
<feature type="compositionally biased region" description="Basic residues" evidence="4">
    <location>
        <begin position="172"/>
        <end position="182"/>
    </location>
</feature>
<keyword evidence="8" id="KW-1185">Reference proteome</keyword>
<keyword evidence="2" id="KW-0539">Nucleus</keyword>
<evidence type="ECO:0000313" key="8">
    <source>
        <dbReference type="Proteomes" id="UP001158576"/>
    </source>
</evidence>
<feature type="compositionally biased region" description="Basic and acidic residues" evidence="4">
    <location>
        <begin position="183"/>
        <end position="202"/>
    </location>
</feature>
<feature type="compositionally biased region" description="Basic and acidic residues" evidence="4">
    <location>
        <begin position="597"/>
        <end position="607"/>
    </location>
</feature>
<dbReference type="PANTHER" id="PTHR22812">
    <property type="entry name" value="CHROMOBOX PROTEIN"/>
    <property type="match status" value="1"/>
</dbReference>
<dbReference type="EMBL" id="OU015567">
    <property type="protein sequence ID" value="CAG5113048.1"/>
    <property type="molecule type" value="Genomic_DNA"/>
</dbReference>
<feature type="compositionally biased region" description="Acidic residues" evidence="4">
    <location>
        <begin position="99"/>
        <end position="125"/>
    </location>
</feature>